<keyword evidence="1" id="KW-1185">Reference proteome</keyword>
<protein>
    <submittedName>
        <fullName evidence="2">Uncharacterized protein</fullName>
    </submittedName>
</protein>
<dbReference type="AlphaFoldDB" id="A0A0K0D8C1"/>
<proteinExistence type="predicted"/>
<dbReference type="WBParaSite" id="ACAC_0000631601-mRNA-1">
    <property type="protein sequence ID" value="ACAC_0000631601-mRNA-1"/>
    <property type="gene ID" value="ACAC_0000631601"/>
</dbReference>
<reference evidence="2" key="2">
    <citation type="submission" date="2017-02" db="UniProtKB">
        <authorList>
            <consortium name="WormBaseParasite"/>
        </authorList>
    </citation>
    <scope>IDENTIFICATION</scope>
</reference>
<evidence type="ECO:0000313" key="1">
    <source>
        <dbReference type="Proteomes" id="UP000035642"/>
    </source>
</evidence>
<organism evidence="1 2">
    <name type="scientific">Angiostrongylus cantonensis</name>
    <name type="common">Rat lungworm</name>
    <dbReference type="NCBI Taxonomy" id="6313"/>
    <lineage>
        <taxon>Eukaryota</taxon>
        <taxon>Metazoa</taxon>
        <taxon>Ecdysozoa</taxon>
        <taxon>Nematoda</taxon>
        <taxon>Chromadorea</taxon>
        <taxon>Rhabditida</taxon>
        <taxon>Rhabditina</taxon>
        <taxon>Rhabditomorpha</taxon>
        <taxon>Strongyloidea</taxon>
        <taxon>Metastrongylidae</taxon>
        <taxon>Angiostrongylus</taxon>
    </lineage>
</organism>
<sequence>MAHQLKDSLYDDSEESFDLEHPLLFKPVRRDSVSNGASPTNGYIPPRLQTVPISSTTVSSFTIPQPQRAELCGPFLPVPVRASDPTNVVAQTENATTDALSMGTSWETSMLANGNITLAIFT</sequence>
<reference evidence="1" key="1">
    <citation type="submission" date="2012-09" db="EMBL/GenBank/DDBJ databases">
        <authorList>
            <person name="Martin A.A."/>
        </authorList>
    </citation>
    <scope>NUCLEOTIDE SEQUENCE</scope>
</reference>
<dbReference type="Proteomes" id="UP000035642">
    <property type="component" value="Unassembled WGS sequence"/>
</dbReference>
<name>A0A0K0D8C1_ANGCA</name>
<evidence type="ECO:0000313" key="2">
    <source>
        <dbReference type="WBParaSite" id="ACAC_0000631601-mRNA-1"/>
    </source>
</evidence>
<accession>A0A0K0D8C1</accession>